<keyword evidence="1" id="KW-0106">Calcium</keyword>
<accession>A0ABQ8HT04</accession>
<dbReference type="InterPro" id="IPR011992">
    <property type="entry name" value="EF-hand-dom_pair"/>
</dbReference>
<dbReference type="PROSITE" id="PS50222">
    <property type="entry name" value="EF_HAND_2"/>
    <property type="match status" value="2"/>
</dbReference>
<evidence type="ECO:0000313" key="3">
    <source>
        <dbReference type="EMBL" id="KAH7567414.1"/>
    </source>
</evidence>
<comment type="caution">
    <text evidence="3">The sequence shown here is derived from an EMBL/GenBank/DDBJ whole genome shotgun (WGS) entry which is preliminary data.</text>
</comment>
<proteinExistence type="predicted"/>
<evidence type="ECO:0000313" key="4">
    <source>
        <dbReference type="Proteomes" id="UP000827721"/>
    </source>
</evidence>
<dbReference type="Pfam" id="PF13499">
    <property type="entry name" value="EF-hand_7"/>
    <property type="match status" value="1"/>
</dbReference>
<feature type="domain" description="EF-hand" evidence="2">
    <location>
        <begin position="13"/>
        <end position="48"/>
    </location>
</feature>
<reference evidence="3 4" key="1">
    <citation type="submission" date="2021-02" db="EMBL/GenBank/DDBJ databases">
        <title>Plant Genome Project.</title>
        <authorList>
            <person name="Zhang R.-G."/>
        </authorList>
    </citation>
    <scope>NUCLEOTIDE SEQUENCE [LARGE SCALE GENOMIC DNA]</scope>
    <source>
        <tissue evidence="3">Leaves</tissue>
    </source>
</reference>
<sequence>MTLWIPRSNGLTPAEEQLKCYLKRYDADRDGKLRWRELKTAFHSLGLHLSCVRAARALRHVDVDGDGYVGQEEMDELVKYATTKWGLST</sequence>
<feature type="domain" description="EF-hand" evidence="2">
    <location>
        <begin position="49"/>
        <end position="84"/>
    </location>
</feature>
<dbReference type="Gene3D" id="1.10.238.10">
    <property type="entry name" value="EF-hand"/>
    <property type="match status" value="1"/>
</dbReference>
<dbReference type="Proteomes" id="UP000827721">
    <property type="component" value="Unassembled WGS sequence"/>
</dbReference>
<dbReference type="EMBL" id="JAFEMO010000007">
    <property type="protein sequence ID" value="KAH7567414.1"/>
    <property type="molecule type" value="Genomic_DNA"/>
</dbReference>
<dbReference type="InterPro" id="IPR018247">
    <property type="entry name" value="EF_Hand_1_Ca_BS"/>
</dbReference>
<dbReference type="InterPro" id="IPR002048">
    <property type="entry name" value="EF_hand_dom"/>
</dbReference>
<keyword evidence="4" id="KW-1185">Reference proteome</keyword>
<name>A0ABQ8HT04_9ROSI</name>
<gene>
    <name evidence="3" type="ORF">JRO89_XS07G0068700</name>
</gene>
<organism evidence="3 4">
    <name type="scientific">Xanthoceras sorbifolium</name>
    <dbReference type="NCBI Taxonomy" id="99658"/>
    <lineage>
        <taxon>Eukaryota</taxon>
        <taxon>Viridiplantae</taxon>
        <taxon>Streptophyta</taxon>
        <taxon>Embryophyta</taxon>
        <taxon>Tracheophyta</taxon>
        <taxon>Spermatophyta</taxon>
        <taxon>Magnoliopsida</taxon>
        <taxon>eudicotyledons</taxon>
        <taxon>Gunneridae</taxon>
        <taxon>Pentapetalae</taxon>
        <taxon>rosids</taxon>
        <taxon>malvids</taxon>
        <taxon>Sapindales</taxon>
        <taxon>Sapindaceae</taxon>
        <taxon>Xanthoceroideae</taxon>
        <taxon>Xanthoceras</taxon>
    </lineage>
</organism>
<protein>
    <recommendedName>
        <fullName evidence="2">EF-hand domain-containing protein</fullName>
    </recommendedName>
</protein>
<dbReference type="PROSITE" id="PS00018">
    <property type="entry name" value="EF_HAND_1"/>
    <property type="match status" value="1"/>
</dbReference>
<dbReference type="SUPFAM" id="SSF47473">
    <property type="entry name" value="EF-hand"/>
    <property type="match status" value="1"/>
</dbReference>
<dbReference type="CDD" id="cd00051">
    <property type="entry name" value="EFh"/>
    <property type="match status" value="1"/>
</dbReference>
<evidence type="ECO:0000256" key="1">
    <source>
        <dbReference type="ARBA" id="ARBA00022837"/>
    </source>
</evidence>
<evidence type="ECO:0000259" key="2">
    <source>
        <dbReference type="PROSITE" id="PS50222"/>
    </source>
</evidence>